<feature type="region of interest" description="Disordered" evidence="1">
    <location>
        <begin position="297"/>
        <end position="319"/>
    </location>
</feature>
<evidence type="ECO:0000313" key="3">
    <source>
        <dbReference type="RefSeq" id="XP_016482124.1"/>
    </source>
</evidence>
<dbReference type="InterPro" id="IPR004875">
    <property type="entry name" value="DDE_SF_endonuclease_dom"/>
</dbReference>
<protein>
    <submittedName>
        <fullName evidence="3">Tigger transposable element-derived protein 6-like</fullName>
    </submittedName>
</protein>
<dbReference type="Gene3D" id="1.10.10.60">
    <property type="entry name" value="Homeodomain-like"/>
    <property type="match status" value="1"/>
</dbReference>
<evidence type="ECO:0000259" key="2">
    <source>
        <dbReference type="Pfam" id="PF03184"/>
    </source>
</evidence>
<dbReference type="RefSeq" id="XP_016482124.1">
    <property type="nucleotide sequence ID" value="XM_016626638.1"/>
</dbReference>
<dbReference type="PANTHER" id="PTHR19303:SF73">
    <property type="entry name" value="PROTEIN PDC2"/>
    <property type="match status" value="1"/>
</dbReference>
<dbReference type="PaxDb" id="4097-A0A1S4AZV7"/>
<dbReference type="GO" id="GO:0003676">
    <property type="term" value="F:nucleic acid binding"/>
    <property type="evidence" value="ECO:0007669"/>
    <property type="project" value="InterPro"/>
</dbReference>
<name>A0A1S4AZV7_TOBAC</name>
<accession>A0A1S4AZV7</accession>
<evidence type="ECO:0000256" key="1">
    <source>
        <dbReference type="SAM" id="MobiDB-lite"/>
    </source>
</evidence>
<dbReference type="KEGG" id="nta:107803043"/>
<dbReference type="OMA" id="EYECNES"/>
<dbReference type="InterPro" id="IPR050863">
    <property type="entry name" value="CenT-Element_Derived"/>
</dbReference>
<dbReference type="OrthoDB" id="162969at2759"/>
<feature type="domain" description="DDE-1" evidence="2">
    <location>
        <begin position="115"/>
        <end position="221"/>
    </location>
</feature>
<dbReference type="Pfam" id="PF03184">
    <property type="entry name" value="DDE_1"/>
    <property type="match status" value="1"/>
</dbReference>
<sequence>MGSKRQVIPLKTKVALCQYKKDNSAITHEQLKEKFVLNSHQTITDILNKKNKYIEAAKQAEVVQRHVQSKRLHECEHPEIDKAIQFWFTQARENHVILTDAISIAKALDSAESIDKNHKILLLMDNATPRDIEKYESQLTLNKVHHLPPNTTSHLQPANVGIIVNFKVKYKSHFIKHLIDEYECNESYPLYSDNTFNIRQVINILVEARNDVKASTILHCWKKSGILPTDDNPNIDSENLELVEDVGNVSSLIAQIPYDNINEMIDAITYVQFDATLPIIEAFTDEEIIAQVIGVEEEDTVEADESADEEPQPTATGLR</sequence>
<organism evidence="3">
    <name type="scientific">Nicotiana tabacum</name>
    <name type="common">Common tobacco</name>
    <dbReference type="NCBI Taxonomy" id="4097"/>
    <lineage>
        <taxon>Eukaryota</taxon>
        <taxon>Viridiplantae</taxon>
        <taxon>Streptophyta</taxon>
        <taxon>Embryophyta</taxon>
        <taxon>Tracheophyta</taxon>
        <taxon>Spermatophyta</taxon>
        <taxon>Magnoliopsida</taxon>
        <taxon>eudicotyledons</taxon>
        <taxon>Gunneridae</taxon>
        <taxon>Pentapetalae</taxon>
        <taxon>asterids</taxon>
        <taxon>lamiids</taxon>
        <taxon>Solanales</taxon>
        <taxon>Solanaceae</taxon>
        <taxon>Nicotianoideae</taxon>
        <taxon>Nicotianeae</taxon>
        <taxon>Nicotiana</taxon>
    </lineage>
</organism>
<feature type="compositionally biased region" description="Acidic residues" evidence="1">
    <location>
        <begin position="297"/>
        <end position="311"/>
    </location>
</feature>
<dbReference type="AlphaFoldDB" id="A0A1S4AZV7"/>
<gene>
    <name evidence="3" type="primary">LOC107803043</name>
</gene>
<dbReference type="STRING" id="4097.A0A1S4AZV7"/>
<dbReference type="PANTHER" id="PTHR19303">
    <property type="entry name" value="TRANSPOSON"/>
    <property type="match status" value="1"/>
</dbReference>
<proteinExistence type="predicted"/>
<reference evidence="3" key="1">
    <citation type="submission" date="2025-08" db="UniProtKB">
        <authorList>
            <consortium name="RefSeq"/>
        </authorList>
    </citation>
    <scope>IDENTIFICATION</scope>
</reference>